<dbReference type="CDD" id="cd00487">
    <property type="entry name" value="Pep_deformylase"/>
    <property type="match status" value="1"/>
</dbReference>
<comment type="catalytic activity">
    <reaction evidence="2">
        <text>N-terminal N-formyl-L-methionyl-[peptide] + H2O = N-terminal L-methionyl-[peptide] + formate</text>
        <dbReference type="Rhea" id="RHEA:24420"/>
        <dbReference type="Rhea" id="RHEA-COMP:10639"/>
        <dbReference type="Rhea" id="RHEA-COMP:10640"/>
        <dbReference type="ChEBI" id="CHEBI:15377"/>
        <dbReference type="ChEBI" id="CHEBI:15740"/>
        <dbReference type="ChEBI" id="CHEBI:49298"/>
        <dbReference type="ChEBI" id="CHEBI:64731"/>
        <dbReference type="EC" id="3.5.1.88"/>
    </reaction>
</comment>
<dbReference type="InterPro" id="IPR036821">
    <property type="entry name" value="Peptide_deformylase_sf"/>
</dbReference>
<dbReference type="HOGENOM" id="CLU_061901_4_2_12"/>
<comment type="cofactor">
    <cofactor evidence="2">
        <name>Fe(2+)</name>
        <dbReference type="ChEBI" id="CHEBI:29033"/>
    </cofactor>
    <text evidence="2">Binds 1 Fe(2+) ion.</text>
</comment>
<feature type="binding site" evidence="2">
    <location>
        <position position="87"/>
    </location>
    <ligand>
        <name>Fe cation</name>
        <dbReference type="ChEBI" id="CHEBI:24875"/>
    </ligand>
</feature>
<dbReference type="HAMAP" id="MF_00163">
    <property type="entry name" value="Pep_deformylase"/>
    <property type="match status" value="1"/>
</dbReference>
<evidence type="ECO:0000313" key="4">
    <source>
        <dbReference type="Proteomes" id="UP000000503"/>
    </source>
</evidence>
<dbReference type="PANTHER" id="PTHR10458:SF22">
    <property type="entry name" value="PEPTIDE DEFORMYLASE"/>
    <property type="match status" value="1"/>
</dbReference>
<keyword evidence="2" id="KW-0378">Hydrolase</keyword>
<feature type="binding site" evidence="2">
    <location>
        <position position="133"/>
    </location>
    <ligand>
        <name>Fe cation</name>
        <dbReference type="ChEBI" id="CHEBI:24875"/>
    </ligand>
</feature>
<dbReference type="GO" id="GO:0046872">
    <property type="term" value="F:metal ion binding"/>
    <property type="evidence" value="ECO:0007669"/>
    <property type="project" value="UniProtKB-KW"/>
</dbReference>
<dbReference type="GO" id="GO:0042586">
    <property type="term" value="F:peptide deformylase activity"/>
    <property type="evidence" value="ECO:0007669"/>
    <property type="project" value="UniProtKB-UniRule"/>
</dbReference>
<dbReference type="PIRSF" id="PIRSF004749">
    <property type="entry name" value="Pep_def"/>
    <property type="match status" value="1"/>
</dbReference>
<sequence>MEIITLGNDVLRQKALPIQDIDGQVKALAQEMIETMHRGRGIGLAGPQVGLLQRIFVVQVDGDSPRVFINPTIIGTSSEIVQYEEGCLSIPGLYADVTRPEKVTIQAWNERGRPFTLDADGLLARVIQHEYDHLEGVLFIDRLTEPKRNRLLKLYDKKMRA</sequence>
<dbReference type="STRING" id="744872.Spica_2334"/>
<dbReference type="OrthoDB" id="9784988at2"/>
<dbReference type="EC" id="3.5.1.88" evidence="2"/>
<dbReference type="PANTHER" id="PTHR10458">
    <property type="entry name" value="PEPTIDE DEFORMYLASE"/>
    <property type="match status" value="1"/>
</dbReference>
<dbReference type="eggNOG" id="COG0242">
    <property type="taxonomic scope" value="Bacteria"/>
</dbReference>
<evidence type="ECO:0000313" key="3">
    <source>
        <dbReference type="EMBL" id="AEJ20445.1"/>
    </source>
</evidence>
<dbReference type="SUPFAM" id="SSF56420">
    <property type="entry name" value="Peptide deformylase"/>
    <property type="match status" value="1"/>
</dbReference>
<gene>
    <name evidence="2" type="primary">def</name>
    <name evidence="3" type="ordered locus">Spica_2334</name>
</gene>
<comment type="similarity">
    <text evidence="1 2">Belongs to the polypeptide deformylase family.</text>
</comment>
<name>F8F3S6_GRAC1</name>
<dbReference type="Proteomes" id="UP000000503">
    <property type="component" value="Chromosome"/>
</dbReference>
<dbReference type="NCBIfam" id="NF001159">
    <property type="entry name" value="PRK00150.1-3"/>
    <property type="match status" value="1"/>
</dbReference>
<feature type="binding site" evidence="2">
    <location>
        <position position="129"/>
    </location>
    <ligand>
        <name>Fe cation</name>
        <dbReference type="ChEBI" id="CHEBI:24875"/>
    </ligand>
</feature>
<dbReference type="PRINTS" id="PR01576">
    <property type="entry name" value="PDEFORMYLASE"/>
</dbReference>
<dbReference type="KEGG" id="scd:Spica_2334"/>
<organism evidence="3 4">
    <name type="scientific">Gracilinema caldarium (strain ATCC 51460 / DSM 7334 / H1)</name>
    <name type="common">Treponema caldarium</name>
    <dbReference type="NCBI Taxonomy" id="744872"/>
    <lineage>
        <taxon>Bacteria</taxon>
        <taxon>Pseudomonadati</taxon>
        <taxon>Spirochaetota</taxon>
        <taxon>Spirochaetia</taxon>
        <taxon>Spirochaetales</taxon>
        <taxon>Breznakiellaceae</taxon>
        <taxon>Gracilinema</taxon>
    </lineage>
</organism>
<feature type="active site" evidence="2">
    <location>
        <position position="130"/>
    </location>
</feature>
<keyword evidence="4" id="KW-1185">Reference proteome</keyword>
<dbReference type="NCBIfam" id="TIGR00079">
    <property type="entry name" value="pept_deformyl"/>
    <property type="match status" value="1"/>
</dbReference>
<dbReference type="EMBL" id="CP002868">
    <property type="protein sequence ID" value="AEJ20445.1"/>
    <property type="molecule type" value="Genomic_DNA"/>
</dbReference>
<evidence type="ECO:0000256" key="1">
    <source>
        <dbReference type="ARBA" id="ARBA00010759"/>
    </source>
</evidence>
<accession>F8F3S6</accession>
<proteinExistence type="inferred from homology"/>
<keyword evidence="2" id="KW-0648">Protein biosynthesis</keyword>
<protein>
    <recommendedName>
        <fullName evidence="2">Peptide deformylase</fullName>
        <shortName evidence="2">PDF</shortName>
        <ecNumber evidence="2">3.5.1.88</ecNumber>
    </recommendedName>
    <alternativeName>
        <fullName evidence="2">Polypeptide deformylase</fullName>
    </alternativeName>
</protein>
<dbReference type="RefSeq" id="WP_013969726.1">
    <property type="nucleotide sequence ID" value="NC_015732.1"/>
</dbReference>
<evidence type="ECO:0000256" key="2">
    <source>
        <dbReference type="HAMAP-Rule" id="MF_00163"/>
    </source>
</evidence>
<reference evidence="4" key="1">
    <citation type="journal article" date="2013" name="Stand. Genomic Sci.">
        <title>Genome sequence of the thermophilic fresh-water bacterium Spirochaeta caldaria type strain (H1(T)), reclassification of Spirochaeta caldaria, Spirochaeta stenostrepta, and Spirochaeta zuelzerae in the genus Treponema as Treponema caldaria comb. nov., Treponema stenostrepta comb. nov., and Treponema zuelzerae comb. nov., and emendation of the genus Treponema.</title>
        <authorList>
            <person name="Abt B."/>
            <person name="Goker M."/>
            <person name="Scheuner C."/>
            <person name="Han C."/>
            <person name="Lu M."/>
            <person name="Misra M."/>
            <person name="Lapidus A."/>
            <person name="Nolan M."/>
            <person name="Lucas S."/>
            <person name="Hammon N."/>
            <person name="Deshpande S."/>
            <person name="Cheng J.F."/>
            <person name="Tapia R."/>
            <person name="Goodwin L.A."/>
            <person name="Pitluck S."/>
            <person name="Liolios K."/>
            <person name="Pagani I."/>
            <person name="Ivanova N."/>
            <person name="Mavromatis K."/>
            <person name="Mikhailova N."/>
            <person name="Huntemann M."/>
            <person name="Pati A."/>
            <person name="Chen A."/>
            <person name="Palaniappan K."/>
            <person name="Land M."/>
            <person name="Hauser L."/>
            <person name="Jeffries C.D."/>
            <person name="Rohde M."/>
            <person name="Spring S."/>
            <person name="Gronow S."/>
            <person name="Detter J.C."/>
            <person name="Bristow J."/>
            <person name="Eisen J.A."/>
            <person name="Markowitz V."/>
            <person name="Hugenholtz P."/>
            <person name="Kyrpides N.C."/>
            <person name="Woyke T."/>
            <person name="Klenk H.P."/>
        </authorList>
    </citation>
    <scope>NUCLEOTIDE SEQUENCE</scope>
    <source>
        <strain evidence="4">ATCC 51460 / DSM 7334 / H1</strain>
    </source>
</reference>
<dbReference type="AlphaFoldDB" id="F8F3S6"/>
<dbReference type="Pfam" id="PF01327">
    <property type="entry name" value="Pep_deformylase"/>
    <property type="match status" value="1"/>
</dbReference>
<comment type="function">
    <text evidence="2">Removes the formyl group from the N-terminal Met of newly synthesized proteins. Requires at least a dipeptide for an efficient rate of reaction. N-terminal L-methionine is a prerequisite for activity but the enzyme has broad specificity at other positions.</text>
</comment>
<dbReference type="Gene3D" id="3.90.45.10">
    <property type="entry name" value="Peptide deformylase"/>
    <property type="match status" value="1"/>
</dbReference>
<dbReference type="InterPro" id="IPR023635">
    <property type="entry name" value="Peptide_deformylase"/>
</dbReference>
<dbReference type="GO" id="GO:0006412">
    <property type="term" value="P:translation"/>
    <property type="evidence" value="ECO:0007669"/>
    <property type="project" value="UniProtKB-UniRule"/>
</dbReference>
<keyword evidence="2" id="KW-0479">Metal-binding</keyword>
<keyword evidence="2" id="KW-0408">Iron</keyword>